<dbReference type="OrthoDB" id="7923844at2"/>
<reference evidence="2 3" key="1">
    <citation type="journal article" date="2015" name="Genome Announc.">
        <title>Complete Genome Sequence of Bartonella ancashensis Strain 20.00, Isolated from the Blood of a Patient with Verruga Peruana.</title>
        <authorList>
            <person name="Hang J."/>
            <person name="Mullins K.E."/>
            <person name="Clifford R.J."/>
            <person name="Onmus-Leone F."/>
            <person name="Yang Y."/>
            <person name="Jiang J."/>
            <person name="Leguia M."/>
            <person name="Kasper M.R."/>
            <person name="Maguina C."/>
            <person name="Lesho E.P."/>
            <person name="Jarman R.G."/>
            <person name="Richards A.L."/>
            <person name="Blazes D."/>
        </authorList>
    </citation>
    <scope>NUCLEOTIDE SEQUENCE [LARGE SCALE GENOMIC DNA]</scope>
    <source>
        <strain evidence="2 3">20.00</strain>
    </source>
</reference>
<evidence type="ECO:0000313" key="2">
    <source>
        <dbReference type="EMBL" id="ALE02883.1"/>
    </source>
</evidence>
<dbReference type="PATRIC" id="fig|1318743.3.peg.72"/>
<dbReference type="RefSeq" id="WP_053943595.1">
    <property type="nucleotide sequence ID" value="NZ_CP010401.1"/>
</dbReference>
<dbReference type="Proteomes" id="UP000057213">
    <property type="component" value="Chromosome"/>
</dbReference>
<evidence type="ECO:0000256" key="1">
    <source>
        <dbReference type="SAM" id="MobiDB-lite"/>
    </source>
</evidence>
<accession>A0A0M4L5W4</accession>
<protein>
    <submittedName>
        <fullName evidence="2">Putative prophage protein</fullName>
    </submittedName>
</protein>
<dbReference type="STRING" id="1318743.PU02_0069"/>
<dbReference type="EMBL" id="CP010401">
    <property type="protein sequence ID" value="ALE02883.1"/>
    <property type="molecule type" value="Genomic_DNA"/>
</dbReference>
<evidence type="ECO:0000313" key="3">
    <source>
        <dbReference type="Proteomes" id="UP000057213"/>
    </source>
</evidence>
<name>A0A0M4L5W4_9HYPH</name>
<gene>
    <name evidence="2" type="ORF">PU02_0069</name>
</gene>
<proteinExistence type="predicted"/>
<keyword evidence="3" id="KW-1185">Reference proteome</keyword>
<organism evidence="2 3">
    <name type="scientific">Bartonella ancashensis</name>
    <dbReference type="NCBI Taxonomy" id="1318743"/>
    <lineage>
        <taxon>Bacteria</taxon>
        <taxon>Pseudomonadati</taxon>
        <taxon>Pseudomonadota</taxon>
        <taxon>Alphaproteobacteria</taxon>
        <taxon>Hyphomicrobiales</taxon>
        <taxon>Bartonellaceae</taxon>
        <taxon>Bartonella</taxon>
    </lineage>
</organism>
<dbReference type="KEGG" id="banc:PU02_0069"/>
<dbReference type="AlphaFoldDB" id="A0A0M4L5W4"/>
<feature type="region of interest" description="Disordered" evidence="1">
    <location>
        <begin position="66"/>
        <end position="89"/>
    </location>
</feature>
<feature type="compositionally biased region" description="Low complexity" evidence="1">
    <location>
        <begin position="76"/>
        <end position="89"/>
    </location>
</feature>
<sequence>MKAIITRPMCVIGDNKDIIRFEPSTPNTPFVEISSIVYARLKRANAAKPFQEFVITNEILKQDIVSQEETHPYKATTTSKRSTQTTKKS</sequence>